<evidence type="ECO:0000256" key="3">
    <source>
        <dbReference type="ARBA" id="ARBA00012027"/>
    </source>
</evidence>
<keyword evidence="4" id="KW-0378">Hydrolase</keyword>
<dbReference type="InterPro" id="IPR001736">
    <property type="entry name" value="PLipase_D/transphosphatidylase"/>
</dbReference>
<organism evidence="9 10">
    <name type="scientific">Alicyclobacillus dauci</name>
    <dbReference type="NCBI Taxonomy" id="1475485"/>
    <lineage>
        <taxon>Bacteria</taxon>
        <taxon>Bacillati</taxon>
        <taxon>Bacillota</taxon>
        <taxon>Bacilli</taxon>
        <taxon>Bacillales</taxon>
        <taxon>Alicyclobacillaceae</taxon>
        <taxon>Alicyclobacillus</taxon>
    </lineage>
</organism>
<dbReference type="Gene3D" id="3.30.870.10">
    <property type="entry name" value="Endonuclease Chain A"/>
    <property type="match status" value="2"/>
</dbReference>
<protein>
    <recommendedName>
        <fullName evidence="3">phospholipase D</fullName>
        <ecNumber evidence="3">3.1.4.4</ecNumber>
    </recommendedName>
</protein>
<comment type="similarity">
    <text evidence="2">Belongs to the phospholipase D family.</text>
</comment>
<feature type="domain" description="PLD phosphodiesterase" evidence="8">
    <location>
        <begin position="134"/>
        <end position="160"/>
    </location>
</feature>
<evidence type="ECO:0000313" key="10">
    <source>
        <dbReference type="Proteomes" id="UP001164803"/>
    </source>
</evidence>
<dbReference type="PANTHER" id="PTHR43856">
    <property type="entry name" value="CARDIOLIPIN HYDROLASE"/>
    <property type="match status" value="1"/>
</dbReference>
<dbReference type="PROSITE" id="PS50035">
    <property type="entry name" value="PLD"/>
    <property type="match status" value="2"/>
</dbReference>
<feature type="domain" description="PLD phosphodiesterase" evidence="8">
    <location>
        <begin position="281"/>
        <end position="309"/>
    </location>
</feature>
<dbReference type="SUPFAM" id="SSF56024">
    <property type="entry name" value="Phospholipase D/nuclease"/>
    <property type="match status" value="2"/>
</dbReference>
<dbReference type="EC" id="3.1.4.4" evidence="3"/>
<accession>A0ABY6YYS6</accession>
<gene>
    <name evidence="9" type="ORF">NZD86_16115</name>
</gene>
<proteinExistence type="inferred from homology"/>
<dbReference type="InterPro" id="IPR051406">
    <property type="entry name" value="PLD_domain"/>
</dbReference>
<evidence type="ECO:0000256" key="7">
    <source>
        <dbReference type="SAM" id="SignalP"/>
    </source>
</evidence>
<name>A0ABY6YYS6_9BACL</name>
<sequence length="354" mass="38941">MNRLFQKRFFSRLAALSMTGLILIASSGCGLSPASLTTTSGHVLPGPVTDEDIQFVWGNDVKDAALKLIQNSRNEVYVDMYELSDPDVIKALSDARRRNVDVRVVLDETEKHSTEVGYPELRQAGVTVKQISIKRGIDHVKMIIADDGVLIGGMNFGSNSWANNDASVVISHPSNGFKSMFLWDFERANGQAAQAPTVSAPLVYDHSIQTAVLAAVQQAQHSIDMEAFDLSDRDVINALQTAVKRGTAVEILVDPTQSYNRTAVETLRNAGAMVRYYRPYSGELMHAKIIDVDHGATFIIGSANFSHQAFTYNHEADVVLHNVSKFDSSFRQDLQTGMARGSDYPVKAKSNSWE</sequence>
<evidence type="ECO:0000259" key="8">
    <source>
        <dbReference type="PROSITE" id="PS50035"/>
    </source>
</evidence>
<evidence type="ECO:0000256" key="2">
    <source>
        <dbReference type="ARBA" id="ARBA00008664"/>
    </source>
</evidence>
<dbReference type="RefSeq" id="WP_268043065.1">
    <property type="nucleotide sequence ID" value="NZ_CP104064.1"/>
</dbReference>
<comment type="catalytic activity">
    <reaction evidence="1">
        <text>a 1,2-diacyl-sn-glycero-3-phosphocholine + H2O = a 1,2-diacyl-sn-glycero-3-phosphate + choline + H(+)</text>
        <dbReference type="Rhea" id="RHEA:14445"/>
        <dbReference type="ChEBI" id="CHEBI:15354"/>
        <dbReference type="ChEBI" id="CHEBI:15377"/>
        <dbReference type="ChEBI" id="CHEBI:15378"/>
        <dbReference type="ChEBI" id="CHEBI:57643"/>
        <dbReference type="ChEBI" id="CHEBI:58608"/>
        <dbReference type="EC" id="3.1.4.4"/>
    </reaction>
</comment>
<evidence type="ECO:0000313" key="9">
    <source>
        <dbReference type="EMBL" id="WAH35783.1"/>
    </source>
</evidence>
<evidence type="ECO:0000256" key="6">
    <source>
        <dbReference type="ARBA" id="ARBA00023098"/>
    </source>
</evidence>
<dbReference type="PROSITE" id="PS51257">
    <property type="entry name" value="PROKAR_LIPOPROTEIN"/>
    <property type="match status" value="1"/>
</dbReference>
<dbReference type="Pfam" id="PF13091">
    <property type="entry name" value="PLDc_2"/>
    <property type="match status" value="2"/>
</dbReference>
<evidence type="ECO:0000256" key="4">
    <source>
        <dbReference type="ARBA" id="ARBA00022801"/>
    </source>
</evidence>
<keyword evidence="6" id="KW-0443">Lipid metabolism</keyword>
<dbReference type="InterPro" id="IPR025202">
    <property type="entry name" value="PLD-like_dom"/>
</dbReference>
<dbReference type="EMBL" id="CP104064">
    <property type="protein sequence ID" value="WAH35783.1"/>
    <property type="molecule type" value="Genomic_DNA"/>
</dbReference>
<dbReference type="SMART" id="SM00155">
    <property type="entry name" value="PLDc"/>
    <property type="match status" value="2"/>
</dbReference>
<evidence type="ECO:0000256" key="5">
    <source>
        <dbReference type="ARBA" id="ARBA00022963"/>
    </source>
</evidence>
<reference evidence="9" key="1">
    <citation type="submission" date="2022-08" db="EMBL/GenBank/DDBJ databases">
        <title>Alicyclobacillus dauci DSM2870, complete genome.</title>
        <authorList>
            <person name="Wang Q."/>
            <person name="Cai R."/>
            <person name="Wang Z."/>
        </authorList>
    </citation>
    <scope>NUCLEOTIDE SEQUENCE</scope>
    <source>
        <strain evidence="9">DSM 28700</strain>
    </source>
</reference>
<evidence type="ECO:0000256" key="1">
    <source>
        <dbReference type="ARBA" id="ARBA00000798"/>
    </source>
</evidence>
<keyword evidence="7" id="KW-0732">Signal</keyword>
<feature type="signal peptide" evidence="7">
    <location>
        <begin position="1"/>
        <end position="27"/>
    </location>
</feature>
<dbReference type="Proteomes" id="UP001164803">
    <property type="component" value="Chromosome"/>
</dbReference>
<feature type="chain" id="PRO_5047430347" description="phospholipase D" evidence="7">
    <location>
        <begin position="28"/>
        <end position="354"/>
    </location>
</feature>
<keyword evidence="10" id="KW-1185">Reference proteome</keyword>
<dbReference type="PANTHER" id="PTHR43856:SF1">
    <property type="entry name" value="MITOCHONDRIAL CARDIOLIPIN HYDROLASE"/>
    <property type="match status" value="1"/>
</dbReference>
<keyword evidence="5" id="KW-0442">Lipid degradation</keyword>